<sequence length="375" mass="42190">MVEDAEGNMKNANDMVYVGMIFESEDDAYEKYNEFARKVGFGIRKGNSYKRPDGTVRSRVFVCFKEGFRQNDHRAKNVREHKETRTGCKACMMIKQNEDEWVASSITFEHNHLLLTPRKAPMLRSHRSMKDGSVSEDVHLVAKLALKDALKKIESAIKASQDASTNTMRSKDSTRLAEEHLTVAEGWDAEKLPVKDVCNAPEAFSRNLECVENDNMPYIPHGFEANHIPGLHHNVTGFPHGLDARHVPSLDHNMPHIPHDFEASQSMRFEVYPINTGDTFYLIATTVVPLIFLQGSSAPALEIGDASYPTFTQLLQRDSRFHGFESHPPTGFKVCSTKDGDTASMQPSVLNSMPQPLIRNNMQSFPGTIGFEFNK</sequence>
<dbReference type="PANTHER" id="PTHR46328">
    <property type="entry name" value="FAR-RED IMPAIRED RESPONSIVE (FAR1) FAMILY PROTEIN-RELATED"/>
    <property type="match status" value="1"/>
</dbReference>
<dbReference type="Proteomes" id="UP000631114">
    <property type="component" value="Unassembled WGS sequence"/>
</dbReference>
<dbReference type="PANTHER" id="PTHR46328:SF27">
    <property type="entry name" value="OS12G0287500 PROTEIN"/>
    <property type="match status" value="1"/>
</dbReference>
<dbReference type="AlphaFoldDB" id="A0A835HLX8"/>
<feature type="domain" description="FAR1" evidence="1">
    <location>
        <begin position="32"/>
        <end position="115"/>
    </location>
</feature>
<evidence type="ECO:0000313" key="2">
    <source>
        <dbReference type="EMBL" id="KAF9599323.1"/>
    </source>
</evidence>
<reference evidence="2 3" key="1">
    <citation type="submission" date="2020-10" db="EMBL/GenBank/DDBJ databases">
        <title>The Coptis chinensis genome and diversification of protoberbering-type alkaloids.</title>
        <authorList>
            <person name="Wang B."/>
            <person name="Shu S."/>
            <person name="Song C."/>
            <person name="Liu Y."/>
        </authorList>
    </citation>
    <scope>NUCLEOTIDE SEQUENCE [LARGE SCALE GENOMIC DNA]</scope>
    <source>
        <strain evidence="2">HL-2020</strain>
        <tissue evidence="2">Leaf</tissue>
    </source>
</reference>
<dbReference type="Pfam" id="PF03101">
    <property type="entry name" value="FAR1"/>
    <property type="match status" value="1"/>
</dbReference>
<dbReference type="EMBL" id="JADFTS010000007">
    <property type="protein sequence ID" value="KAF9599323.1"/>
    <property type="molecule type" value="Genomic_DNA"/>
</dbReference>
<comment type="caution">
    <text evidence="2">The sequence shown here is derived from an EMBL/GenBank/DDBJ whole genome shotgun (WGS) entry which is preliminary data.</text>
</comment>
<evidence type="ECO:0000259" key="1">
    <source>
        <dbReference type="Pfam" id="PF03101"/>
    </source>
</evidence>
<evidence type="ECO:0000313" key="3">
    <source>
        <dbReference type="Proteomes" id="UP000631114"/>
    </source>
</evidence>
<keyword evidence="3" id="KW-1185">Reference proteome</keyword>
<gene>
    <name evidence="2" type="ORF">IFM89_036621</name>
</gene>
<accession>A0A835HLX8</accession>
<protein>
    <recommendedName>
        <fullName evidence="1">FAR1 domain-containing protein</fullName>
    </recommendedName>
</protein>
<dbReference type="OrthoDB" id="688325at2759"/>
<organism evidence="2 3">
    <name type="scientific">Coptis chinensis</name>
    <dbReference type="NCBI Taxonomy" id="261450"/>
    <lineage>
        <taxon>Eukaryota</taxon>
        <taxon>Viridiplantae</taxon>
        <taxon>Streptophyta</taxon>
        <taxon>Embryophyta</taxon>
        <taxon>Tracheophyta</taxon>
        <taxon>Spermatophyta</taxon>
        <taxon>Magnoliopsida</taxon>
        <taxon>Ranunculales</taxon>
        <taxon>Ranunculaceae</taxon>
        <taxon>Coptidoideae</taxon>
        <taxon>Coptis</taxon>
    </lineage>
</organism>
<name>A0A835HLX8_9MAGN</name>
<feature type="non-terminal residue" evidence="2">
    <location>
        <position position="375"/>
    </location>
</feature>
<dbReference type="InterPro" id="IPR004330">
    <property type="entry name" value="FAR1_DNA_bnd_dom"/>
</dbReference>
<proteinExistence type="predicted"/>